<dbReference type="InterPro" id="IPR001969">
    <property type="entry name" value="Aspartic_peptidase_AS"/>
</dbReference>
<dbReference type="Gene3D" id="2.40.70.10">
    <property type="entry name" value="Acid Proteases"/>
    <property type="match status" value="1"/>
</dbReference>
<reference evidence="2 3" key="1">
    <citation type="submission" date="2018-06" db="EMBL/GenBank/DDBJ databases">
        <title>Comparative genomics reveals the genomic features of Rhizophagus irregularis, R. cerebriforme, R. diaphanum and Gigaspora rosea, and their symbiotic lifestyle signature.</title>
        <authorList>
            <person name="Morin E."/>
            <person name="San Clemente H."/>
            <person name="Chen E.C.H."/>
            <person name="De La Providencia I."/>
            <person name="Hainaut M."/>
            <person name="Kuo A."/>
            <person name="Kohler A."/>
            <person name="Murat C."/>
            <person name="Tang N."/>
            <person name="Roy S."/>
            <person name="Loubradou J."/>
            <person name="Henrissat B."/>
            <person name="Grigoriev I.V."/>
            <person name="Corradi N."/>
            <person name="Roux C."/>
            <person name="Martin F.M."/>
        </authorList>
    </citation>
    <scope>NUCLEOTIDE SEQUENCE [LARGE SCALE GENOMIC DNA]</scope>
    <source>
        <strain evidence="2 3">DAOM 194757</strain>
    </source>
</reference>
<evidence type="ECO:0000313" key="3">
    <source>
        <dbReference type="Proteomes" id="UP000266673"/>
    </source>
</evidence>
<evidence type="ECO:0000256" key="1">
    <source>
        <dbReference type="ARBA" id="ARBA00022750"/>
    </source>
</evidence>
<keyword evidence="1" id="KW-0378">Hydrolase</keyword>
<accession>A0A397W445</accession>
<dbReference type="Proteomes" id="UP000266673">
    <property type="component" value="Unassembled WGS sequence"/>
</dbReference>
<evidence type="ECO:0008006" key="4">
    <source>
        <dbReference type="Google" id="ProtNLM"/>
    </source>
</evidence>
<dbReference type="STRING" id="44941.A0A397W445"/>
<dbReference type="GO" id="GO:0004190">
    <property type="term" value="F:aspartic-type endopeptidase activity"/>
    <property type="evidence" value="ECO:0007669"/>
    <property type="project" value="UniProtKB-KW"/>
</dbReference>
<name>A0A397W445_9GLOM</name>
<dbReference type="OrthoDB" id="2442646at2759"/>
<dbReference type="EMBL" id="QKWP01000037">
    <property type="protein sequence ID" value="RIB29490.1"/>
    <property type="molecule type" value="Genomic_DNA"/>
</dbReference>
<keyword evidence="3" id="KW-1185">Reference proteome</keyword>
<comment type="caution">
    <text evidence="2">The sequence shown here is derived from an EMBL/GenBank/DDBJ whole genome shotgun (WGS) entry which is preliminary data.</text>
</comment>
<dbReference type="Pfam" id="PF13650">
    <property type="entry name" value="Asp_protease_2"/>
    <property type="match status" value="1"/>
</dbReference>
<dbReference type="PROSITE" id="PS00141">
    <property type="entry name" value="ASP_PROTEASE"/>
    <property type="match status" value="1"/>
</dbReference>
<dbReference type="InterPro" id="IPR021109">
    <property type="entry name" value="Peptidase_aspartic_dom_sf"/>
</dbReference>
<organism evidence="2 3">
    <name type="scientific">Gigaspora rosea</name>
    <dbReference type="NCBI Taxonomy" id="44941"/>
    <lineage>
        <taxon>Eukaryota</taxon>
        <taxon>Fungi</taxon>
        <taxon>Fungi incertae sedis</taxon>
        <taxon>Mucoromycota</taxon>
        <taxon>Glomeromycotina</taxon>
        <taxon>Glomeromycetes</taxon>
        <taxon>Diversisporales</taxon>
        <taxon>Gigasporaceae</taxon>
        <taxon>Gigaspora</taxon>
    </lineage>
</organism>
<sequence length="106" mass="11647">MRRDCLNRNDDQYMTSMYCEAQVNGEPIILILDSGSSRCVVSAGFLKKAGIQIDRPLTVMMVGVHGKQRWPIGEIDRFPITVGGKTIMSRAVVTEAGNYAVIVGND</sequence>
<gene>
    <name evidence="2" type="ORF">C2G38_1116193</name>
</gene>
<dbReference type="AlphaFoldDB" id="A0A397W445"/>
<dbReference type="SUPFAM" id="SSF50630">
    <property type="entry name" value="Acid proteases"/>
    <property type="match status" value="1"/>
</dbReference>
<proteinExistence type="predicted"/>
<dbReference type="CDD" id="cd00303">
    <property type="entry name" value="retropepsin_like"/>
    <property type="match status" value="1"/>
</dbReference>
<protein>
    <recommendedName>
        <fullName evidence="4">Aspartic peptidase domain-containing protein</fullName>
    </recommendedName>
</protein>
<keyword evidence="1" id="KW-0064">Aspartyl protease</keyword>
<keyword evidence="1" id="KW-0645">Protease</keyword>
<evidence type="ECO:0000313" key="2">
    <source>
        <dbReference type="EMBL" id="RIB29490.1"/>
    </source>
</evidence>
<dbReference type="GO" id="GO:0006508">
    <property type="term" value="P:proteolysis"/>
    <property type="evidence" value="ECO:0007669"/>
    <property type="project" value="InterPro"/>
</dbReference>